<dbReference type="Proteomes" id="UP000217265">
    <property type="component" value="Chromosome"/>
</dbReference>
<sequence>MMRYVLLGVSVLLAGSAVLTAVKAPTVGTWMLGILVGEFGHFLVVLPLGLAVWTVARGVGGSAWVFGATLVACAVAGIFLLKPSVQAGRVAAELPGRLERAFGKVEVEREAFSVAGFFASGGAEVKAEARVFAQAGTAEALTLDFYRAQGVAKAPCVIVVHGGGWDSGDRTQLAGWNAWLAGRGFAVAAVSYRLAPAHVWPAQRDDVRTAVAYLKSHAAELGVDAERLVLLGRSAGGQIAEAVAYDEPDAAVRGVIALYAPADMEFAWKFTSERDVLDSKKLIRQLTGGTPETAAENFVSASPYLAAKRGAVPTLLMHGTIDSLVWRRQSERLAEKLTAEGVPNVFVELPWGTHAFDFNRRGPGGQISAFAVEWFLRAVTKR</sequence>
<dbReference type="AlphaFoldDB" id="A0A290Q6R8"/>
<evidence type="ECO:0000313" key="4">
    <source>
        <dbReference type="EMBL" id="ATC64194.1"/>
    </source>
</evidence>
<dbReference type="PANTHER" id="PTHR48081">
    <property type="entry name" value="AB HYDROLASE SUPERFAMILY PROTEIN C4A8.06C"/>
    <property type="match status" value="1"/>
</dbReference>
<feature type="transmembrane region" description="Helical" evidence="2">
    <location>
        <begin position="30"/>
        <end position="56"/>
    </location>
</feature>
<dbReference type="EMBL" id="CP023344">
    <property type="protein sequence ID" value="ATC64194.1"/>
    <property type="molecule type" value="Genomic_DNA"/>
</dbReference>
<dbReference type="InterPro" id="IPR050300">
    <property type="entry name" value="GDXG_lipolytic_enzyme"/>
</dbReference>
<reference evidence="4 5" key="1">
    <citation type="submission" date="2017-09" db="EMBL/GenBank/DDBJ databases">
        <title>Complete genome sequence of Verrucomicrobial strain HZ-65, isolated from freshwater.</title>
        <authorList>
            <person name="Choi A."/>
        </authorList>
    </citation>
    <scope>NUCLEOTIDE SEQUENCE [LARGE SCALE GENOMIC DNA]</scope>
    <source>
        <strain evidence="4 5">HZ-65</strain>
    </source>
</reference>
<dbReference type="GO" id="GO:0016787">
    <property type="term" value="F:hydrolase activity"/>
    <property type="evidence" value="ECO:0007669"/>
    <property type="project" value="UniProtKB-KW"/>
</dbReference>
<evidence type="ECO:0000313" key="5">
    <source>
        <dbReference type="Proteomes" id="UP000217265"/>
    </source>
</evidence>
<keyword evidence="2" id="KW-0472">Membrane</keyword>
<dbReference type="SUPFAM" id="SSF53474">
    <property type="entry name" value="alpha/beta-Hydrolases"/>
    <property type="match status" value="1"/>
</dbReference>
<keyword evidence="2" id="KW-1133">Transmembrane helix</keyword>
<feature type="transmembrane region" description="Helical" evidence="2">
    <location>
        <begin position="63"/>
        <end position="81"/>
    </location>
</feature>
<dbReference type="InterPro" id="IPR029058">
    <property type="entry name" value="AB_hydrolase_fold"/>
</dbReference>
<protein>
    <recommendedName>
        <fullName evidence="3">BD-FAE-like domain-containing protein</fullName>
    </recommendedName>
</protein>
<evidence type="ECO:0000256" key="1">
    <source>
        <dbReference type="ARBA" id="ARBA00022801"/>
    </source>
</evidence>
<keyword evidence="1" id="KW-0378">Hydrolase</keyword>
<gene>
    <name evidence="4" type="ORF">CMV30_09635</name>
</gene>
<dbReference type="InterPro" id="IPR049492">
    <property type="entry name" value="BD-FAE-like_dom"/>
</dbReference>
<feature type="domain" description="BD-FAE-like" evidence="3">
    <location>
        <begin position="143"/>
        <end position="337"/>
    </location>
</feature>
<keyword evidence="5" id="KW-1185">Reference proteome</keyword>
<dbReference type="Gene3D" id="3.40.50.1820">
    <property type="entry name" value="alpha/beta hydrolase"/>
    <property type="match status" value="1"/>
</dbReference>
<dbReference type="RefSeq" id="WP_096055826.1">
    <property type="nucleotide sequence ID" value="NZ_CP023344.1"/>
</dbReference>
<dbReference type="OrthoDB" id="9815425at2"/>
<proteinExistence type="predicted"/>
<dbReference type="Pfam" id="PF20434">
    <property type="entry name" value="BD-FAE"/>
    <property type="match status" value="1"/>
</dbReference>
<keyword evidence="2" id="KW-0812">Transmembrane</keyword>
<organism evidence="4 5">
    <name type="scientific">Nibricoccus aquaticus</name>
    <dbReference type="NCBI Taxonomy" id="2576891"/>
    <lineage>
        <taxon>Bacteria</taxon>
        <taxon>Pseudomonadati</taxon>
        <taxon>Verrucomicrobiota</taxon>
        <taxon>Opitutia</taxon>
        <taxon>Opitutales</taxon>
        <taxon>Opitutaceae</taxon>
        <taxon>Nibricoccus</taxon>
    </lineage>
</organism>
<evidence type="ECO:0000259" key="3">
    <source>
        <dbReference type="Pfam" id="PF20434"/>
    </source>
</evidence>
<accession>A0A290Q6R8</accession>
<dbReference type="KEGG" id="vbh:CMV30_09635"/>
<evidence type="ECO:0000256" key="2">
    <source>
        <dbReference type="SAM" id="Phobius"/>
    </source>
</evidence>
<name>A0A290Q6R8_9BACT</name>